<dbReference type="OrthoDB" id="7961262at2"/>
<dbReference type="Proteomes" id="UP000248863">
    <property type="component" value="Unassembled WGS sequence"/>
</dbReference>
<gene>
    <name evidence="2" type="ORF">CH338_28885</name>
</gene>
<keyword evidence="1" id="KW-0732">Signal</keyword>
<dbReference type="InterPro" id="IPR009642">
    <property type="entry name" value="DUF1236"/>
</dbReference>
<dbReference type="Pfam" id="PF06823">
    <property type="entry name" value="DUF1236"/>
    <property type="match status" value="1"/>
</dbReference>
<dbReference type="RefSeq" id="WP_111360515.1">
    <property type="nucleotide sequence ID" value="NZ_NHSK01000133.1"/>
</dbReference>
<dbReference type="EMBL" id="NPEU01000715">
    <property type="protein sequence ID" value="RAI29058.1"/>
    <property type="molecule type" value="Genomic_DNA"/>
</dbReference>
<accession>A0A327K121</accession>
<name>A0A327K121_9BRAD</name>
<feature type="chain" id="PRO_5016398080" description="DUF1236 domain-containing protein" evidence="1">
    <location>
        <begin position="25"/>
        <end position="125"/>
    </location>
</feature>
<organism evidence="2 3">
    <name type="scientific">Rhodoplanes elegans</name>
    <dbReference type="NCBI Taxonomy" id="29408"/>
    <lineage>
        <taxon>Bacteria</taxon>
        <taxon>Pseudomonadati</taxon>
        <taxon>Pseudomonadota</taxon>
        <taxon>Alphaproteobacteria</taxon>
        <taxon>Hyphomicrobiales</taxon>
        <taxon>Nitrobacteraceae</taxon>
        <taxon>Rhodoplanes</taxon>
    </lineage>
</organism>
<comment type="caution">
    <text evidence="2">The sequence shown here is derived from an EMBL/GenBank/DDBJ whole genome shotgun (WGS) entry which is preliminary data.</text>
</comment>
<evidence type="ECO:0000313" key="2">
    <source>
        <dbReference type="EMBL" id="RAI29058.1"/>
    </source>
</evidence>
<feature type="signal peptide" evidence="1">
    <location>
        <begin position="1"/>
        <end position="24"/>
    </location>
</feature>
<sequence length="125" mass="13380">MRRSPPILMLAAVLALAAPTLVTAQTTPQDTQNPGPAPRVNFTDAQRHTIYQSVSRTQKNHAAPTGFRVSIGATLPAGVDLAPMPDTLVTLMPEAKPFAVAMVEKQVVLVEPESRRVALVITSEE</sequence>
<dbReference type="AlphaFoldDB" id="A0A327K121"/>
<reference evidence="2 3" key="1">
    <citation type="submission" date="2017-07" db="EMBL/GenBank/DDBJ databases">
        <title>Draft Genome Sequences of Select Purple Nonsulfur Bacteria.</title>
        <authorList>
            <person name="Lasarre B."/>
            <person name="Mckinlay J.B."/>
        </authorList>
    </citation>
    <scope>NUCLEOTIDE SEQUENCE [LARGE SCALE GENOMIC DNA]</scope>
    <source>
        <strain evidence="2 3">DSM 11907</strain>
    </source>
</reference>
<evidence type="ECO:0000256" key="1">
    <source>
        <dbReference type="SAM" id="SignalP"/>
    </source>
</evidence>
<protein>
    <recommendedName>
        <fullName evidence="4">DUF1236 domain-containing protein</fullName>
    </recommendedName>
</protein>
<evidence type="ECO:0000313" key="3">
    <source>
        <dbReference type="Proteomes" id="UP000248863"/>
    </source>
</evidence>
<dbReference type="Gene3D" id="3.10.450.160">
    <property type="entry name" value="inner membrane protein cigr"/>
    <property type="match status" value="1"/>
</dbReference>
<evidence type="ECO:0008006" key="4">
    <source>
        <dbReference type="Google" id="ProtNLM"/>
    </source>
</evidence>
<keyword evidence="3" id="KW-1185">Reference proteome</keyword>
<proteinExistence type="predicted"/>